<gene>
    <name evidence="1" type="ORF">GJ697_04845</name>
</gene>
<evidence type="ECO:0000313" key="2">
    <source>
        <dbReference type="Proteomes" id="UP000481037"/>
    </source>
</evidence>
<proteinExistence type="predicted"/>
<reference evidence="1 2" key="1">
    <citation type="submission" date="2019-11" db="EMBL/GenBank/DDBJ databases">
        <title>Novel species isolated from a subtropical stream in China.</title>
        <authorList>
            <person name="Lu H."/>
        </authorList>
    </citation>
    <scope>NUCLEOTIDE SEQUENCE [LARGE SCALE GENOMIC DNA]</scope>
    <source>
        <strain evidence="1 2">FT25W</strain>
    </source>
</reference>
<dbReference type="RefSeq" id="WP_154362089.1">
    <property type="nucleotide sequence ID" value="NZ_WKJM01000003.1"/>
</dbReference>
<protein>
    <submittedName>
        <fullName evidence="1">Uncharacterized protein</fullName>
    </submittedName>
</protein>
<sequence length="86" mass="9656">MTDKDIASCPRVGIYEIGTQALIAGPIFLNILPRQYDILRVDSIYHQVLLVEVDYKTQDVAKAYVSVIGDEAEYHKALPTLVRPSH</sequence>
<dbReference type="AlphaFoldDB" id="A0A6L5QBY7"/>
<dbReference type="EMBL" id="WKJM01000003">
    <property type="protein sequence ID" value="MRX07159.1"/>
    <property type="molecule type" value="Genomic_DNA"/>
</dbReference>
<comment type="caution">
    <text evidence="1">The sequence shown here is derived from an EMBL/GenBank/DDBJ whole genome shotgun (WGS) entry which is preliminary data.</text>
</comment>
<evidence type="ECO:0000313" key="1">
    <source>
        <dbReference type="EMBL" id="MRX07159.1"/>
    </source>
</evidence>
<organism evidence="1 2">
    <name type="scientific">Duganella alba</name>
    <dbReference type="NCBI Taxonomy" id="2666081"/>
    <lineage>
        <taxon>Bacteria</taxon>
        <taxon>Pseudomonadati</taxon>
        <taxon>Pseudomonadota</taxon>
        <taxon>Betaproteobacteria</taxon>
        <taxon>Burkholderiales</taxon>
        <taxon>Oxalobacteraceae</taxon>
        <taxon>Telluria group</taxon>
        <taxon>Duganella</taxon>
    </lineage>
</organism>
<dbReference type="Proteomes" id="UP000481037">
    <property type="component" value="Unassembled WGS sequence"/>
</dbReference>
<keyword evidence="2" id="KW-1185">Reference proteome</keyword>
<name>A0A6L5QBY7_9BURK</name>
<accession>A0A6L5QBY7</accession>